<feature type="signal peptide" evidence="2">
    <location>
        <begin position="1"/>
        <end position="25"/>
    </location>
</feature>
<keyword evidence="4" id="KW-1185">Reference proteome</keyword>
<feature type="region of interest" description="Disordered" evidence="1">
    <location>
        <begin position="129"/>
        <end position="148"/>
    </location>
</feature>
<reference evidence="3 4" key="1">
    <citation type="journal article" date="2008" name="Int. J. Syst. Evol. Microbiol.">
        <title>Luteimonas marina sp. nov., isolated from seawater.</title>
        <authorList>
            <person name="Baik K.S."/>
            <person name="Park S.C."/>
            <person name="Kim M.S."/>
            <person name="Kim E.M."/>
            <person name="Park C."/>
            <person name="Chun J."/>
            <person name="Seong C.N."/>
        </authorList>
    </citation>
    <scope>NUCLEOTIDE SEQUENCE [LARGE SCALE GENOMIC DNA]</scope>
    <source>
        <strain evidence="3 4">FR1330</strain>
    </source>
</reference>
<gene>
    <name evidence="3" type="ORF">FQY83_07505</name>
</gene>
<protein>
    <recommendedName>
        <fullName evidence="5">Lipoprotein</fullName>
    </recommendedName>
</protein>
<dbReference type="PROSITE" id="PS51257">
    <property type="entry name" value="PROKAR_LIPOPROTEIN"/>
    <property type="match status" value="1"/>
</dbReference>
<name>A0A5C5U5Y0_9GAMM</name>
<evidence type="ECO:0000313" key="4">
    <source>
        <dbReference type="Proteomes" id="UP000319980"/>
    </source>
</evidence>
<organism evidence="3 4">
    <name type="scientific">Luteimonas marina</name>
    <dbReference type="NCBI Taxonomy" id="488485"/>
    <lineage>
        <taxon>Bacteria</taxon>
        <taxon>Pseudomonadati</taxon>
        <taxon>Pseudomonadota</taxon>
        <taxon>Gammaproteobacteria</taxon>
        <taxon>Lysobacterales</taxon>
        <taxon>Lysobacteraceae</taxon>
        <taxon>Luteimonas</taxon>
    </lineage>
</organism>
<sequence length="167" mass="17821">MKTMTAIAPLVLSGLLGCQPGPAGAAAEAAALAGEAPVAKTRAVDRLPLQPGYYVSTDTPCAKASNATLHVIREDGSGYGGYTTPPYFCRFVRIEQTGPSSYRVTEACESAYGDDEEAPVSVSSYEISSQTSYRAKNGDGWESSSRRCPRRELPALWRESDIGDFVD</sequence>
<comment type="caution">
    <text evidence="3">The sequence shown here is derived from an EMBL/GenBank/DDBJ whole genome shotgun (WGS) entry which is preliminary data.</text>
</comment>
<dbReference type="Proteomes" id="UP000319980">
    <property type="component" value="Unassembled WGS sequence"/>
</dbReference>
<dbReference type="EMBL" id="VOHK01000003">
    <property type="protein sequence ID" value="TWT21199.1"/>
    <property type="molecule type" value="Genomic_DNA"/>
</dbReference>
<proteinExistence type="predicted"/>
<evidence type="ECO:0000256" key="1">
    <source>
        <dbReference type="SAM" id="MobiDB-lite"/>
    </source>
</evidence>
<evidence type="ECO:0000256" key="2">
    <source>
        <dbReference type="SAM" id="SignalP"/>
    </source>
</evidence>
<feature type="chain" id="PRO_5023097290" description="Lipoprotein" evidence="2">
    <location>
        <begin position="26"/>
        <end position="167"/>
    </location>
</feature>
<evidence type="ECO:0008006" key="5">
    <source>
        <dbReference type="Google" id="ProtNLM"/>
    </source>
</evidence>
<dbReference type="RefSeq" id="WP_146386701.1">
    <property type="nucleotide sequence ID" value="NZ_VOHK01000003.1"/>
</dbReference>
<accession>A0A5C5U5Y0</accession>
<evidence type="ECO:0000313" key="3">
    <source>
        <dbReference type="EMBL" id="TWT21199.1"/>
    </source>
</evidence>
<keyword evidence="2" id="KW-0732">Signal</keyword>
<dbReference type="AlphaFoldDB" id="A0A5C5U5Y0"/>
<dbReference type="OrthoDB" id="5975261at2"/>